<evidence type="ECO:0000313" key="4">
    <source>
        <dbReference type="Proteomes" id="UP001186944"/>
    </source>
</evidence>
<feature type="compositionally biased region" description="Basic and acidic residues" evidence="1">
    <location>
        <begin position="198"/>
        <end position="209"/>
    </location>
</feature>
<organism evidence="3 4">
    <name type="scientific">Pinctada imbricata</name>
    <name type="common">Atlantic pearl-oyster</name>
    <name type="synonym">Pinctada martensii</name>
    <dbReference type="NCBI Taxonomy" id="66713"/>
    <lineage>
        <taxon>Eukaryota</taxon>
        <taxon>Metazoa</taxon>
        <taxon>Spiralia</taxon>
        <taxon>Lophotrochozoa</taxon>
        <taxon>Mollusca</taxon>
        <taxon>Bivalvia</taxon>
        <taxon>Autobranchia</taxon>
        <taxon>Pteriomorphia</taxon>
        <taxon>Pterioida</taxon>
        <taxon>Pterioidea</taxon>
        <taxon>Pteriidae</taxon>
        <taxon>Pinctada</taxon>
    </lineage>
</organism>
<keyword evidence="4" id="KW-1185">Reference proteome</keyword>
<evidence type="ECO:0000313" key="3">
    <source>
        <dbReference type="EMBL" id="KAK3107738.1"/>
    </source>
</evidence>
<dbReference type="EMBL" id="VSWD01000002">
    <property type="protein sequence ID" value="KAK3107738.1"/>
    <property type="molecule type" value="Genomic_DNA"/>
</dbReference>
<protein>
    <submittedName>
        <fullName evidence="3">Uncharacterized protein</fullName>
    </submittedName>
</protein>
<dbReference type="EMBL" id="VSWD01000002">
    <property type="protein sequence ID" value="KAK3106850.1"/>
    <property type="molecule type" value="Genomic_DNA"/>
</dbReference>
<name>A0AA88YL27_PINIB</name>
<sequence length="326" mass="37381">MEGYKNRKTRLEREKAIEGARNPGVSKFGISLADINCKRDKLLFHEMRKIENEVKCMQLKMNQQKKSFVKSCHVLNYDPIILVERPPSPEVIKKATAMSYGIDENEYREEFENAAEIPGYMRQLRSRQRTPSTLTTIDAFTVKSKKKKNVWEDTRDQKEPPVFTSTVRPFMKLTKREQSDLQLGWSFHKPRLTPAEDAVEREGLEEYRKSKTPPRSAKRKHRTAATQMALPAAESVTAKKPEVDTTSGSDSEDEFTPFITQMAKIRTQSSKVKPEKDGDKEKERKVIRKEKTSSEIPIKSVRFSSGVPGSPIKRRANLAATKVTFK</sequence>
<feature type="compositionally biased region" description="Basic residues" evidence="1">
    <location>
        <begin position="210"/>
        <end position="223"/>
    </location>
</feature>
<feature type="compositionally biased region" description="Basic and acidic residues" evidence="1">
    <location>
        <begin position="272"/>
        <end position="293"/>
    </location>
</feature>
<accession>A0AA88YL27</accession>
<dbReference type="AlphaFoldDB" id="A0AA88YL27"/>
<evidence type="ECO:0000256" key="1">
    <source>
        <dbReference type="SAM" id="MobiDB-lite"/>
    </source>
</evidence>
<feature type="region of interest" description="Disordered" evidence="1">
    <location>
        <begin position="194"/>
        <end position="295"/>
    </location>
</feature>
<reference evidence="3" key="1">
    <citation type="submission" date="2019-08" db="EMBL/GenBank/DDBJ databases">
        <title>The improved chromosome-level genome for the pearl oyster Pinctada fucata martensii using PacBio sequencing and Hi-C.</title>
        <authorList>
            <person name="Zheng Z."/>
        </authorList>
    </citation>
    <scope>NUCLEOTIDE SEQUENCE</scope>
    <source>
        <strain evidence="3">ZZ-2019</strain>
        <tissue evidence="3">Adductor muscle</tissue>
    </source>
</reference>
<proteinExistence type="predicted"/>
<evidence type="ECO:0000313" key="2">
    <source>
        <dbReference type="EMBL" id="KAK3106850.1"/>
    </source>
</evidence>
<gene>
    <name evidence="2" type="ORF">FSP39_001196</name>
    <name evidence="3" type="ORF">FSP39_021205</name>
</gene>
<dbReference type="Proteomes" id="UP001186944">
    <property type="component" value="Unassembled WGS sequence"/>
</dbReference>
<comment type="caution">
    <text evidence="3">The sequence shown here is derived from an EMBL/GenBank/DDBJ whole genome shotgun (WGS) entry which is preliminary data.</text>
</comment>